<protein>
    <submittedName>
        <fullName evidence="1">Uncharacterized protein</fullName>
    </submittedName>
</protein>
<proteinExistence type="predicted"/>
<dbReference type="EMBL" id="JAGFNK010000254">
    <property type="protein sequence ID" value="KAI9455206.1"/>
    <property type="molecule type" value="Genomic_DNA"/>
</dbReference>
<evidence type="ECO:0000313" key="2">
    <source>
        <dbReference type="Proteomes" id="UP001207468"/>
    </source>
</evidence>
<reference evidence="1" key="1">
    <citation type="submission" date="2021-03" db="EMBL/GenBank/DDBJ databases">
        <title>Evolutionary priming and transition to the ectomycorrhizal habit in an iconic lineage of mushroom-forming fungi: is preadaptation a requirement?</title>
        <authorList>
            <consortium name="DOE Joint Genome Institute"/>
            <person name="Looney B.P."/>
            <person name="Miyauchi S."/>
            <person name="Morin E."/>
            <person name="Drula E."/>
            <person name="Courty P.E."/>
            <person name="Chicoki N."/>
            <person name="Fauchery L."/>
            <person name="Kohler A."/>
            <person name="Kuo A."/>
            <person name="LaButti K."/>
            <person name="Pangilinan J."/>
            <person name="Lipzen A."/>
            <person name="Riley R."/>
            <person name="Andreopoulos W."/>
            <person name="He G."/>
            <person name="Johnson J."/>
            <person name="Barry K.W."/>
            <person name="Grigoriev I.V."/>
            <person name="Nagy L."/>
            <person name="Hibbett D."/>
            <person name="Henrissat B."/>
            <person name="Matheny P.B."/>
            <person name="Labbe J."/>
            <person name="Martin A.F."/>
        </authorList>
    </citation>
    <scope>NUCLEOTIDE SEQUENCE</scope>
    <source>
        <strain evidence="1">BPL698</strain>
    </source>
</reference>
<keyword evidence="2" id="KW-1185">Reference proteome</keyword>
<comment type="caution">
    <text evidence="1">The sequence shown here is derived from an EMBL/GenBank/DDBJ whole genome shotgun (WGS) entry which is preliminary data.</text>
</comment>
<sequence length="722" mass="75724">MAKGQGTTQYNAEAGRAHAHNTPSPSPSPSPHSSHFIMAQSSSPSEKHPPSASVLKESASDTPAADNLCPNLDDEVSAARGADLAIPQKREREVSLELAAPYPDDAEHDPSLHDHRSQSPVKKSRALSTPPEADENDDEEEDDDFVDALEHEVPIPSPRPSPPHEAKGCRLPQGADDNGSRNDQTATRNCADIAAASKAPDHAPPSNAQTQVGLSSLTPVATTPESQGQPDTEVSAEDVDAKASEGEKSATASMEHTVAPLADIPSAIKEVEAPSITSEKYITEPDAQPHETDDQTTLHGHAEMGGDSKPRETKRPTPPLSDVDGATKRPREDEDGDQDPNPRGAKRASPPPEKEKDKEKKERQVRKKSGSDAHAPSAPASPKSKPVSVFGGGGFLAYASMGSPFAAVKGPSLFGASSTPTKSSTITTMTTTATSTATSNTAPKLTITPSIPSSPPKTVPSSPVQRAASPTPAKRTGFEAFASAASPFASAATRTRSPVRRSGSPGPGTGARSNPFAIYATGGAQGLFGAGGAPAAKRARGDSESITPGESGESSSWREGNTGTEKTFGERLRAGSGSGGDEEDEADGGPGVWGEHATSGKWAEQEVLTGEEEDETIHSVRGKLFMLSEKNQWKERGTGLLRLNRRRVDRSGARLVMRKDAVFAVLLNVALFRGMSCSIAQERYLRFSVLTPGGTIHYNLRVGSAQAAADLLKAINDNIPHA</sequence>
<name>A0ACC0U0Z9_9AGAM</name>
<evidence type="ECO:0000313" key="1">
    <source>
        <dbReference type="EMBL" id="KAI9455206.1"/>
    </source>
</evidence>
<dbReference type="Proteomes" id="UP001207468">
    <property type="component" value="Unassembled WGS sequence"/>
</dbReference>
<organism evidence="1 2">
    <name type="scientific">Russula earlei</name>
    <dbReference type="NCBI Taxonomy" id="71964"/>
    <lineage>
        <taxon>Eukaryota</taxon>
        <taxon>Fungi</taxon>
        <taxon>Dikarya</taxon>
        <taxon>Basidiomycota</taxon>
        <taxon>Agaricomycotina</taxon>
        <taxon>Agaricomycetes</taxon>
        <taxon>Russulales</taxon>
        <taxon>Russulaceae</taxon>
        <taxon>Russula</taxon>
    </lineage>
</organism>
<accession>A0ACC0U0Z9</accession>
<gene>
    <name evidence="1" type="ORF">F5148DRAFT_398178</name>
</gene>